<dbReference type="RefSeq" id="WP_072702034.1">
    <property type="nucleotide sequence ID" value="NZ_FRDH01000005.1"/>
</dbReference>
<dbReference type="AlphaFoldDB" id="A0A1M7S9M9"/>
<dbReference type="Proteomes" id="UP000184097">
    <property type="component" value="Unassembled WGS sequence"/>
</dbReference>
<protein>
    <recommendedName>
        <fullName evidence="3">DUF3990 domain-containing protein</fullName>
    </recommendedName>
</protein>
<evidence type="ECO:0000313" key="1">
    <source>
        <dbReference type="EMBL" id="SHN55163.1"/>
    </source>
</evidence>
<reference evidence="1 2" key="1">
    <citation type="submission" date="2016-12" db="EMBL/GenBank/DDBJ databases">
        <authorList>
            <person name="Song W.-J."/>
            <person name="Kurnit D.M."/>
        </authorList>
    </citation>
    <scope>NUCLEOTIDE SEQUENCE [LARGE SCALE GENOMIC DNA]</scope>
    <source>
        <strain evidence="1 2">DSM 14810</strain>
    </source>
</reference>
<dbReference type="InterPro" id="IPR025051">
    <property type="entry name" value="DUF3990"/>
</dbReference>
<evidence type="ECO:0000313" key="2">
    <source>
        <dbReference type="Proteomes" id="UP000184097"/>
    </source>
</evidence>
<sequence>MILYHGSNVDIQNISLSACRPYKDFGRGFYLTDIPEQAERMAERVARIYGGEPVLNIYEIDDSFLDSSSLRIKNFGEETTEDWARFVMNNRNRGFENYSDSLCNFDSKYDIVIGPVADDNMAMLFRQYEEEVIDFDTLLKGMIYKKTSSQYSFHTPAAISLLRKISHE</sequence>
<accession>A0A1M7S9M9</accession>
<dbReference type="Pfam" id="PF13151">
    <property type="entry name" value="DUF3990"/>
    <property type="match status" value="1"/>
</dbReference>
<dbReference type="EMBL" id="FRDH01000005">
    <property type="protein sequence ID" value="SHN55163.1"/>
    <property type="molecule type" value="Genomic_DNA"/>
</dbReference>
<name>A0A1M7S9M9_9FIRM</name>
<proteinExistence type="predicted"/>
<evidence type="ECO:0008006" key="3">
    <source>
        <dbReference type="Google" id="ProtNLM"/>
    </source>
</evidence>
<organism evidence="1 2">
    <name type="scientific">Butyrivibrio hungatei DSM 14810</name>
    <dbReference type="NCBI Taxonomy" id="1121132"/>
    <lineage>
        <taxon>Bacteria</taxon>
        <taxon>Bacillati</taxon>
        <taxon>Bacillota</taxon>
        <taxon>Clostridia</taxon>
        <taxon>Lachnospirales</taxon>
        <taxon>Lachnospiraceae</taxon>
        <taxon>Butyrivibrio</taxon>
    </lineage>
</organism>
<gene>
    <name evidence="1" type="ORF">SAMN02745247_01299</name>
</gene>